<proteinExistence type="predicted"/>
<sequence length="174" mass="19667">MREDSGARYFHILLYIACIGEASRLYKFALVSLQSSQSKMQSMWIIVLLASTASLALCSATYEDYETPVDSYEMADYMSKHAAILIPRRLLLTQEEEAPLENIRSRILKRRAMPEDGFTKRATSSADRLAAIPRSGLMISGRGWMPGFVDQPRVFKRSIPLHKILVRPMNVPVA</sequence>
<keyword evidence="4" id="KW-1185">Reference proteome</keyword>
<evidence type="ECO:0000313" key="1">
    <source>
        <dbReference type="EMBL" id="ULT80192.1"/>
    </source>
</evidence>
<dbReference type="Proteomes" id="UP000827892">
    <property type="component" value="Chromosome X"/>
</dbReference>
<name>A0AAE9JQ19_CAEBR</name>
<accession>A0AAE9JQ19</accession>
<dbReference type="EMBL" id="CP090896">
    <property type="protein sequence ID" value="ULT80192.1"/>
    <property type="molecule type" value="Genomic_DNA"/>
</dbReference>
<reference evidence="1 3" key="2">
    <citation type="submission" date="2022-05" db="EMBL/GenBank/DDBJ databases">
        <title>Chromosome-level reference genomes for two strains of Caenorhabditis briggsae: an improved platform for comparative genomics.</title>
        <authorList>
            <person name="Stevens L."/>
            <person name="Andersen E.C."/>
        </authorList>
    </citation>
    <scope>NUCLEOTIDE SEQUENCE [LARGE SCALE GENOMIC DNA]</scope>
    <source>
        <strain evidence="1">QX1410_ONT</strain>
        <tissue evidence="1">Whole-organism</tissue>
    </source>
</reference>
<evidence type="ECO:0000313" key="4">
    <source>
        <dbReference type="Proteomes" id="UP000829354"/>
    </source>
</evidence>
<protein>
    <submittedName>
        <fullName evidence="2">Uncharacterized protein</fullName>
    </submittedName>
</protein>
<dbReference type="AlphaFoldDB" id="A0AAE9JQ19"/>
<dbReference type="EMBL" id="CP092625">
    <property type="protein sequence ID" value="UMM39487.1"/>
    <property type="molecule type" value="Genomic_DNA"/>
</dbReference>
<dbReference type="Proteomes" id="UP000829354">
    <property type="component" value="Chromosome X"/>
</dbReference>
<organism evidence="2 4">
    <name type="scientific">Caenorhabditis briggsae</name>
    <dbReference type="NCBI Taxonomy" id="6238"/>
    <lineage>
        <taxon>Eukaryota</taxon>
        <taxon>Metazoa</taxon>
        <taxon>Ecdysozoa</taxon>
        <taxon>Nematoda</taxon>
        <taxon>Chromadorea</taxon>
        <taxon>Rhabditida</taxon>
        <taxon>Rhabditina</taxon>
        <taxon>Rhabditomorpha</taxon>
        <taxon>Rhabditoidea</taxon>
        <taxon>Rhabditidae</taxon>
        <taxon>Peloderinae</taxon>
        <taxon>Caenorhabditis</taxon>
    </lineage>
</organism>
<gene>
    <name evidence="1" type="ORF">L3Y34_010638</name>
    <name evidence="2" type="ORF">L5515_016528</name>
</gene>
<evidence type="ECO:0000313" key="3">
    <source>
        <dbReference type="Proteomes" id="UP000827892"/>
    </source>
</evidence>
<reference evidence="2 4" key="1">
    <citation type="submission" date="2022-04" db="EMBL/GenBank/DDBJ databases">
        <title>Chromosome-level reference genomes for two strains of Caenorhabditis briggsae: an improved platform for comparative genomics.</title>
        <authorList>
            <person name="Stevens L."/>
            <person name="Andersen E."/>
        </authorList>
    </citation>
    <scope>NUCLEOTIDE SEQUENCE [LARGE SCALE GENOMIC DNA]</scope>
    <source>
        <strain evidence="2">VX34</strain>
        <tissue evidence="2">Whole-organism</tissue>
    </source>
</reference>
<evidence type="ECO:0000313" key="2">
    <source>
        <dbReference type="EMBL" id="UMM39487.1"/>
    </source>
</evidence>